<feature type="domain" description="Glycine transporter" evidence="9">
    <location>
        <begin position="18"/>
        <end position="91"/>
    </location>
</feature>
<sequence>MNSGSGVEILDPEAVFRVVDLAGVLANGVLGGAVARQLRMDPVGFVVLALTSALGGGVLRDTLLQAGTPVALTDPAYLFAAIAGAFIAYLIELKGKWANRFLIVIDSFALGCWAATGTSKALGFGLEWLPAILIGVATAVGGGMIRDIAVGRVPAIFGGNTLYATGALIAAIEMAVLYHLGLRNVGMAVAIVSAAVICTVARRRGWRLPGPGELSVRLPRRTRSKPSGSGAAEAGSRKKEQGWPRPRFGRFPRPRSARRNPPEPDGDAAPARR</sequence>
<dbReference type="PANTHER" id="PTHR30506:SF3">
    <property type="entry name" value="UPF0126 INNER MEMBRANE PROTEIN YADS-RELATED"/>
    <property type="match status" value="1"/>
</dbReference>
<accession>A0A975S952</accession>
<evidence type="ECO:0000256" key="2">
    <source>
        <dbReference type="ARBA" id="ARBA00008193"/>
    </source>
</evidence>
<reference evidence="10" key="1">
    <citation type="submission" date="2021-06" db="EMBL/GenBank/DDBJ databases">
        <title>Novel species in genus Arthrobacter.</title>
        <authorList>
            <person name="Zhang G."/>
        </authorList>
    </citation>
    <scope>NUCLEOTIDE SEQUENCE</scope>
    <source>
        <strain evidence="10">Zg-ZUI122</strain>
    </source>
</reference>
<keyword evidence="11" id="KW-1185">Reference proteome</keyword>
<comment type="similarity">
    <text evidence="2">Belongs to the UPF0126 family.</text>
</comment>
<feature type="transmembrane region" description="Helical" evidence="8">
    <location>
        <begin position="71"/>
        <end position="91"/>
    </location>
</feature>
<keyword evidence="3" id="KW-1003">Cell membrane</keyword>
<keyword evidence="4 8" id="KW-0812">Transmembrane</keyword>
<name>A0A975S952_9MICC</name>
<feature type="region of interest" description="Disordered" evidence="7">
    <location>
        <begin position="212"/>
        <end position="273"/>
    </location>
</feature>
<feature type="transmembrane region" description="Helical" evidence="8">
    <location>
        <begin position="185"/>
        <end position="201"/>
    </location>
</feature>
<feature type="transmembrane region" description="Helical" evidence="8">
    <location>
        <begin position="98"/>
        <end position="116"/>
    </location>
</feature>
<feature type="transmembrane region" description="Helical" evidence="8">
    <location>
        <begin position="42"/>
        <end position="59"/>
    </location>
</feature>
<evidence type="ECO:0000313" key="11">
    <source>
        <dbReference type="Proteomes" id="UP000680588"/>
    </source>
</evidence>
<evidence type="ECO:0000256" key="6">
    <source>
        <dbReference type="ARBA" id="ARBA00023136"/>
    </source>
</evidence>
<dbReference type="Pfam" id="PF03458">
    <property type="entry name" value="Gly_transporter"/>
    <property type="match status" value="2"/>
</dbReference>
<dbReference type="PANTHER" id="PTHR30506">
    <property type="entry name" value="INNER MEMBRANE PROTEIN"/>
    <property type="match status" value="1"/>
</dbReference>
<proteinExistence type="inferred from homology"/>
<dbReference type="GO" id="GO:0005886">
    <property type="term" value="C:plasma membrane"/>
    <property type="evidence" value="ECO:0007669"/>
    <property type="project" value="UniProtKB-SubCell"/>
</dbReference>
<evidence type="ECO:0000256" key="7">
    <source>
        <dbReference type="SAM" id="MobiDB-lite"/>
    </source>
</evidence>
<evidence type="ECO:0000256" key="5">
    <source>
        <dbReference type="ARBA" id="ARBA00022989"/>
    </source>
</evidence>
<feature type="transmembrane region" description="Helical" evidence="8">
    <location>
        <begin position="161"/>
        <end position="179"/>
    </location>
</feature>
<comment type="subcellular location">
    <subcellularLocation>
        <location evidence="1">Cell membrane</location>
        <topology evidence="1">Multi-pass membrane protein</topology>
    </subcellularLocation>
</comment>
<feature type="transmembrane region" description="Helical" evidence="8">
    <location>
        <begin position="14"/>
        <end position="35"/>
    </location>
</feature>
<protein>
    <submittedName>
        <fullName evidence="10">TRIC cation channel family protein</fullName>
    </submittedName>
</protein>
<keyword evidence="5 8" id="KW-1133">Transmembrane helix</keyword>
<keyword evidence="6 8" id="KW-0472">Membrane</keyword>
<evidence type="ECO:0000256" key="8">
    <source>
        <dbReference type="SAM" id="Phobius"/>
    </source>
</evidence>
<dbReference type="AlphaFoldDB" id="A0A975S952"/>
<dbReference type="InterPro" id="IPR005115">
    <property type="entry name" value="Gly_transporter"/>
</dbReference>
<dbReference type="Proteomes" id="UP000680588">
    <property type="component" value="Chromosome"/>
</dbReference>
<evidence type="ECO:0000256" key="4">
    <source>
        <dbReference type="ARBA" id="ARBA00022692"/>
    </source>
</evidence>
<organism evidence="10 11">
    <name type="scientific">Arthrobacter sunyaminii</name>
    <dbReference type="NCBI Taxonomy" id="2816859"/>
    <lineage>
        <taxon>Bacteria</taxon>
        <taxon>Bacillati</taxon>
        <taxon>Actinomycetota</taxon>
        <taxon>Actinomycetes</taxon>
        <taxon>Micrococcales</taxon>
        <taxon>Micrococcaceae</taxon>
        <taxon>Arthrobacter</taxon>
    </lineage>
</organism>
<evidence type="ECO:0000259" key="9">
    <source>
        <dbReference type="Pfam" id="PF03458"/>
    </source>
</evidence>
<feature type="domain" description="Glycine transporter" evidence="9">
    <location>
        <begin position="104"/>
        <end position="178"/>
    </location>
</feature>
<dbReference type="KEGG" id="asun:KG104_16525"/>
<dbReference type="EMBL" id="CP076456">
    <property type="protein sequence ID" value="QWQ38118.1"/>
    <property type="molecule type" value="Genomic_DNA"/>
</dbReference>
<gene>
    <name evidence="10" type="ORF">KG104_16525</name>
</gene>
<evidence type="ECO:0000313" key="10">
    <source>
        <dbReference type="EMBL" id="QWQ38118.1"/>
    </source>
</evidence>
<evidence type="ECO:0000256" key="1">
    <source>
        <dbReference type="ARBA" id="ARBA00004651"/>
    </source>
</evidence>
<feature type="transmembrane region" description="Helical" evidence="8">
    <location>
        <begin position="128"/>
        <end position="149"/>
    </location>
</feature>
<evidence type="ECO:0000256" key="3">
    <source>
        <dbReference type="ARBA" id="ARBA00022475"/>
    </source>
</evidence>
<feature type="compositionally biased region" description="Basic residues" evidence="7">
    <location>
        <begin position="247"/>
        <end position="258"/>
    </location>
</feature>